<reference evidence="2 3" key="1">
    <citation type="journal article" date="2015" name="Proc. Natl. Acad. Sci. U.S.A.">
        <title>The resurrection genome of Boea hygrometrica: A blueprint for survival of dehydration.</title>
        <authorList>
            <person name="Xiao L."/>
            <person name="Yang G."/>
            <person name="Zhang L."/>
            <person name="Yang X."/>
            <person name="Zhao S."/>
            <person name="Ji Z."/>
            <person name="Zhou Q."/>
            <person name="Hu M."/>
            <person name="Wang Y."/>
            <person name="Chen M."/>
            <person name="Xu Y."/>
            <person name="Jin H."/>
            <person name="Xiao X."/>
            <person name="Hu G."/>
            <person name="Bao F."/>
            <person name="Hu Y."/>
            <person name="Wan P."/>
            <person name="Li L."/>
            <person name="Deng X."/>
            <person name="Kuang T."/>
            <person name="Xiang C."/>
            <person name="Zhu J.K."/>
            <person name="Oliver M.J."/>
            <person name="He Y."/>
        </authorList>
    </citation>
    <scope>NUCLEOTIDE SEQUENCE [LARGE SCALE GENOMIC DNA]</scope>
    <source>
        <strain evidence="3">cv. XS01</strain>
    </source>
</reference>
<sequence length="128" mass="15254">MRFGHKVKLAPRYVRPYEIVERIGPLAYRLLPPELSSLHDVFHVFMLRKYEPDPSHVIRTDEVELDQTLSNLNYPLQILDRKEKQLRNKTIPLVMVQWSKHGTEEATRELEEKMQREWPHLAVVLDSQ</sequence>
<dbReference type="Proteomes" id="UP000250235">
    <property type="component" value="Unassembled WGS sequence"/>
</dbReference>
<name>A0A2Z7BQQ5_9LAMI</name>
<protein>
    <recommendedName>
        <fullName evidence="1">Tf2-1-like SH3-like domain-containing protein</fullName>
    </recommendedName>
</protein>
<keyword evidence="3" id="KW-1185">Reference proteome</keyword>
<evidence type="ECO:0000313" key="2">
    <source>
        <dbReference type="EMBL" id="KZV36972.1"/>
    </source>
</evidence>
<dbReference type="EMBL" id="KV003176">
    <property type="protein sequence ID" value="KZV36972.1"/>
    <property type="molecule type" value="Genomic_DNA"/>
</dbReference>
<dbReference type="PANTHER" id="PTHR46148">
    <property type="entry name" value="CHROMO DOMAIN-CONTAINING PROTEIN"/>
    <property type="match status" value="1"/>
</dbReference>
<dbReference type="OrthoDB" id="1670555at2759"/>
<organism evidence="2 3">
    <name type="scientific">Dorcoceras hygrometricum</name>
    <dbReference type="NCBI Taxonomy" id="472368"/>
    <lineage>
        <taxon>Eukaryota</taxon>
        <taxon>Viridiplantae</taxon>
        <taxon>Streptophyta</taxon>
        <taxon>Embryophyta</taxon>
        <taxon>Tracheophyta</taxon>
        <taxon>Spermatophyta</taxon>
        <taxon>Magnoliopsida</taxon>
        <taxon>eudicotyledons</taxon>
        <taxon>Gunneridae</taxon>
        <taxon>Pentapetalae</taxon>
        <taxon>asterids</taxon>
        <taxon>lamiids</taxon>
        <taxon>Lamiales</taxon>
        <taxon>Gesneriaceae</taxon>
        <taxon>Didymocarpoideae</taxon>
        <taxon>Trichosporeae</taxon>
        <taxon>Loxocarpinae</taxon>
        <taxon>Dorcoceras</taxon>
    </lineage>
</organism>
<feature type="domain" description="Tf2-1-like SH3-like" evidence="1">
    <location>
        <begin position="3"/>
        <end position="50"/>
    </location>
</feature>
<accession>A0A2Z7BQQ5</accession>
<dbReference type="InterPro" id="IPR056924">
    <property type="entry name" value="SH3_Tf2-1"/>
</dbReference>
<evidence type="ECO:0000259" key="1">
    <source>
        <dbReference type="Pfam" id="PF24626"/>
    </source>
</evidence>
<dbReference type="AlphaFoldDB" id="A0A2Z7BQQ5"/>
<proteinExistence type="predicted"/>
<gene>
    <name evidence="2" type="ORF">F511_14944</name>
</gene>
<dbReference type="PANTHER" id="PTHR46148:SF57">
    <property type="entry name" value="OS12G0499874 PROTEIN"/>
    <property type="match status" value="1"/>
</dbReference>
<dbReference type="Pfam" id="PF24626">
    <property type="entry name" value="SH3_Tf2-1"/>
    <property type="match status" value="1"/>
</dbReference>
<evidence type="ECO:0000313" key="3">
    <source>
        <dbReference type="Proteomes" id="UP000250235"/>
    </source>
</evidence>